<evidence type="ECO:0000313" key="3">
    <source>
        <dbReference type="Proteomes" id="UP000028931"/>
    </source>
</evidence>
<dbReference type="EMBL" id="CP009048">
    <property type="protein sequence ID" value="AIL64307.1"/>
    <property type="molecule type" value="Genomic_DNA"/>
</dbReference>
<accession>A0A077FFT5</accession>
<feature type="chain" id="PRO_5001718334" evidence="1">
    <location>
        <begin position="21"/>
        <end position="244"/>
    </location>
</feature>
<reference evidence="2 3" key="1">
    <citation type="submission" date="2014-07" db="EMBL/GenBank/DDBJ databases">
        <authorList>
            <person name="Lee K."/>
            <person name="Lim J.Y."/>
            <person name="Hwang I."/>
        </authorList>
    </citation>
    <scope>NUCLEOTIDE SEQUENCE [LARGE SCALE GENOMIC DNA]</scope>
    <source>
        <strain evidence="2 3">KL28</strain>
    </source>
</reference>
<organism evidence="2 3">
    <name type="scientific">Pseudomonas alkylphenolica</name>
    <dbReference type="NCBI Taxonomy" id="237609"/>
    <lineage>
        <taxon>Bacteria</taxon>
        <taxon>Pseudomonadati</taxon>
        <taxon>Pseudomonadota</taxon>
        <taxon>Gammaproteobacteria</taxon>
        <taxon>Pseudomonadales</taxon>
        <taxon>Pseudomonadaceae</taxon>
        <taxon>Pseudomonas</taxon>
    </lineage>
</organism>
<name>A0A077FFT5_9PSED</name>
<evidence type="ECO:0000313" key="2">
    <source>
        <dbReference type="EMBL" id="AIL64307.1"/>
    </source>
</evidence>
<feature type="signal peptide" evidence="1">
    <location>
        <begin position="1"/>
        <end position="20"/>
    </location>
</feature>
<keyword evidence="2" id="KW-0449">Lipoprotein</keyword>
<dbReference type="KEGG" id="palk:PSAKL28_51670"/>
<dbReference type="HOGENOM" id="CLU_099441_0_0_6"/>
<evidence type="ECO:0000256" key="1">
    <source>
        <dbReference type="SAM" id="SignalP"/>
    </source>
</evidence>
<dbReference type="OrthoDB" id="6935985at2"/>
<dbReference type="Proteomes" id="UP000028931">
    <property type="component" value="Chromosome"/>
</dbReference>
<dbReference type="PROSITE" id="PS51257">
    <property type="entry name" value="PROKAR_LIPOPROTEIN"/>
    <property type="match status" value="1"/>
</dbReference>
<gene>
    <name evidence="2" type="ORF">PSAKL28_51670</name>
</gene>
<dbReference type="RefSeq" id="WP_038615928.1">
    <property type="nucleotide sequence ID" value="NZ_CP009048.1"/>
</dbReference>
<proteinExistence type="predicted"/>
<keyword evidence="1" id="KW-0732">Signal</keyword>
<protein>
    <submittedName>
        <fullName evidence="2">Lipoprotein</fullName>
    </submittedName>
</protein>
<dbReference type="eggNOG" id="ENOG502ZP9T">
    <property type="taxonomic scope" value="Bacteria"/>
</dbReference>
<dbReference type="AlphaFoldDB" id="A0A077FFT5"/>
<sequence>MRHALALTLAAALLSGCASHKPEDYNGIWINQKAIDTAAKGVSLRQALHDNGPNFEWKVNVAAAQASFDNGFEIAEGQLKAGDKQYQVEFSGNQVATLVLDGDELVQNTSDWAPQQSFEKARTPAPMGARTGTTFEQALYNAYLGGEWKIVEGPGQGALVHFRDNGSVEGLPNLDRYALCLAGDCADMSGNNDSLWLERNQKGAPWIFKRNGDQLEILRALNSAQPDEKPQLQPGARQWLLERD</sequence>